<dbReference type="InterPro" id="IPR018200">
    <property type="entry name" value="USP_CS"/>
</dbReference>
<proteinExistence type="inferred from homology"/>
<evidence type="ECO:0000313" key="11">
    <source>
        <dbReference type="Proteomes" id="UP000494206"/>
    </source>
</evidence>
<reference evidence="10 11" key="1">
    <citation type="submission" date="2020-04" db="EMBL/GenBank/DDBJ databases">
        <authorList>
            <person name="Laetsch R D."/>
            <person name="Stevens L."/>
            <person name="Kumar S."/>
            <person name="Blaxter L. M."/>
        </authorList>
    </citation>
    <scope>NUCLEOTIDE SEQUENCE [LARGE SCALE GENOMIC DNA]</scope>
</reference>
<evidence type="ECO:0000256" key="4">
    <source>
        <dbReference type="ARBA" id="ARBA00022786"/>
    </source>
</evidence>
<dbReference type="EMBL" id="CADEPM010000003">
    <property type="protein sequence ID" value="CAB3401632.1"/>
    <property type="molecule type" value="Genomic_DNA"/>
</dbReference>
<dbReference type="GO" id="GO:0016579">
    <property type="term" value="P:protein deubiquitination"/>
    <property type="evidence" value="ECO:0007669"/>
    <property type="project" value="InterPro"/>
</dbReference>
<dbReference type="SUPFAM" id="SSF54001">
    <property type="entry name" value="Cysteine proteinases"/>
    <property type="match status" value="1"/>
</dbReference>
<organism evidence="10 11">
    <name type="scientific">Caenorhabditis bovis</name>
    <dbReference type="NCBI Taxonomy" id="2654633"/>
    <lineage>
        <taxon>Eukaryota</taxon>
        <taxon>Metazoa</taxon>
        <taxon>Ecdysozoa</taxon>
        <taxon>Nematoda</taxon>
        <taxon>Chromadorea</taxon>
        <taxon>Rhabditida</taxon>
        <taxon>Rhabditina</taxon>
        <taxon>Rhabditomorpha</taxon>
        <taxon>Rhabditoidea</taxon>
        <taxon>Rhabditidae</taxon>
        <taxon>Peloderinae</taxon>
        <taxon>Caenorhabditis</taxon>
    </lineage>
</organism>
<gene>
    <name evidence="10" type="ORF">CBOVIS_LOCUS4356</name>
</gene>
<feature type="transmembrane region" description="Helical" evidence="8">
    <location>
        <begin position="16"/>
        <end position="35"/>
    </location>
</feature>
<dbReference type="PROSITE" id="PS00972">
    <property type="entry name" value="USP_1"/>
    <property type="match status" value="1"/>
</dbReference>
<protein>
    <recommendedName>
        <fullName evidence="7">Ubiquitin carboxyl-terminal hydrolase</fullName>
        <ecNumber evidence="7">3.4.19.12</ecNumber>
    </recommendedName>
</protein>
<dbReference type="InterPro" id="IPR001394">
    <property type="entry name" value="Peptidase_C19_UCH"/>
</dbReference>
<accession>A0A8S1EUP0</accession>
<dbReference type="Gene3D" id="3.90.70.10">
    <property type="entry name" value="Cysteine proteinases"/>
    <property type="match status" value="1"/>
</dbReference>
<dbReference type="OrthoDB" id="2248014at2759"/>
<dbReference type="InterPro" id="IPR038765">
    <property type="entry name" value="Papain-like_cys_pep_sf"/>
</dbReference>
<comment type="similarity">
    <text evidence="2 7">Belongs to the peptidase C19 family.</text>
</comment>
<dbReference type="PROSITE" id="PS00973">
    <property type="entry name" value="USP_2"/>
    <property type="match status" value="1"/>
</dbReference>
<evidence type="ECO:0000256" key="1">
    <source>
        <dbReference type="ARBA" id="ARBA00000707"/>
    </source>
</evidence>
<evidence type="ECO:0000259" key="9">
    <source>
        <dbReference type="PROSITE" id="PS50235"/>
    </source>
</evidence>
<keyword evidence="6 7" id="KW-0788">Thiol protease</keyword>
<dbReference type="PANTHER" id="PTHR24006">
    <property type="entry name" value="UBIQUITIN CARBOXYL-TERMINAL HYDROLASE"/>
    <property type="match status" value="1"/>
</dbReference>
<evidence type="ECO:0000256" key="8">
    <source>
        <dbReference type="SAM" id="Phobius"/>
    </source>
</evidence>
<feature type="domain" description="USP" evidence="9">
    <location>
        <begin position="51"/>
        <end position="455"/>
    </location>
</feature>
<evidence type="ECO:0000256" key="7">
    <source>
        <dbReference type="RuleBase" id="RU366025"/>
    </source>
</evidence>
<dbReference type="GO" id="GO:0004843">
    <property type="term" value="F:cysteine-type deubiquitinase activity"/>
    <property type="evidence" value="ECO:0007669"/>
    <property type="project" value="UniProtKB-UniRule"/>
</dbReference>
<dbReference type="InterPro" id="IPR028889">
    <property type="entry name" value="USP"/>
</dbReference>
<dbReference type="Pfam" id="PF00443">
    <property type="entry name" value="UCH"/>
    <property type="match status" value="1"/>
</dbReference>
<dbReference type="GO" id="GO:0005829">
    <property type="term" value="C:cytosol"/>
    <property type="evidence" value="ECO:0007669"/>
    <property type="project" value="TreeGrafter"/>
</dbReference>
<evidence type="ECO:0000256" key="5">
    <source>
        <dbReference type="ARBA" id="ARBA00022801"/>
    </source>
</evidence>
<dbReference type="CDD" id="cd02662">
    <property type="entry name" value="Peptidase_C19F"/>
    <property type="match status" value="1"/>
</dbReference>
<keyword evidence="5 7" id="KW-0378">Hydrolase</keyword>
<keyword evidence="4 7" id="KW-0833">Ubl conjugation pathway</keyword>
<keyword evidence="8" id="KW-1133">Transmembrane helix</keyword>
<dbReference type="Proteomes" id="UP000494206">
    <property type="component" value="Unassembled WGS sequence"/>
</dbReference>
<name>A0A8S1EUP0_9PELO</name>
<keyword evidence="8" id="KW-0472">Membrane</keyword>
<dbReference type="AlphaFoldDB" id="A0A8S1EUP0"/>
<evidence type="ECO:0000256" key="6">
    <source>
        <dbReference type="ARBA" id="ARBA00022807"/>
    </source>
</evidence>
<dbReference type="EC" id="3.4.19.12" evidence="7"/>
<dbReference type="InterPro" id="IPR050164">
    <property type="entry name" value="Peptidase_C19"/>
</dbReference>
<dbReference type="PANTHER" id="PTHR24006:SF888">
    <property type="entry name" value="UBIQUITIN CARBOXYL-TERMINAL HYDROLASE 30"/>
    <property type="match status" value="1"/>
</dbReference>
<evidence type="ECO:0000256" key="3">
    <source>
        <dbReference type="ARBA" id="ARBA00022670"/>
    </source>
</evidence>
<comment type="catalytic activity">
    <reaction evidence="1 7">
        <text>Thiol-dependent hydrolysis of ester, thioester, amide, peptide and isopeptide bonds formed by the C-terminal Gly of ubiquitin (a 76-residue protein attached to proteins as an intracellular targeting signal).</text>
        <dbReference type="EC" id="3.4.19.12"/>
    </reaction>
</comment>
<comment type="caution">
    <text evidence="10">The sequence shown here is derived from an EMBL/GenBank/DDBJ whole genome shotgun (WGS) entry which is preliminary data.</text>
</comment>
<keyword evidence="11" id="KW-1185">Reference proteome</keyword>
<dbReference type="GO" id="GO:0006508">
    <property type="term" value="P:proteolysis"/>
    <property type="evidence" value="ECO:0007669"/>
    <property type="project" value="UniProtKB-KW"/>
</dbReference>
<dbReference type="GO" id="GO:0005634">
    <property type="term" value="C:nucleus"/>
    <property type="evidence" value="ECO:0007669"/>
    <property type="project" value="TreeGrafter"/>
</dbReference>
<dbReference type="PROSITE" id="PS50235">
    <property type="entry name" value="USP_3"/>
    <property type="match status" value="1"/>
</dbReference>
<keyword evidence="3 7" id="KW-0645">Protease</keyword>
<evidence type="ECO:0000313" key="10">
    <source>
        <dbReference type="EMBL" id="CAB3401632.1"/>
    </source>
</evidence>
<sequence>MIFSAPCTSTYSNKSLISGAIFGGAAAAALGYFYWTSSSCVISEKSRKTVAGLANKGNTCYLNSLLQALASCPSFLAWLHNVNIEEAGIKNGFIHSLRNILNGLNDENGGILNAQDVVQSLSSHGWNITFGVENDLYELFNVFVTTWEEELKNSRSTLLHQGIENCQSAESLQTANRKLLSFQRCADVARLDARLRAPCVGLTATEFRCCNSQCRYRTIKYESFTALTLSIPNVLMGSATSIEALLRRFFCSEIIRDAICDKCKQASRKQQGFLKKHGIVKLPQTLMIRIERVGMLPSGSLKLSEHVAFGECLSLQEVCFRKNPRLNQISYETTSKWQLPDGTSRVVGGAEEFKRQINSPVHLGGPSGSGYLSDFALIDGGSFVSERRETQKYAYQLRAVSEHRGGPYSGHFVTYRRGPAPNHHSWYCTNDANVSRVTYSQVAMCQGYMLFYERIRPHRFYDRT</sequence>
<keyword evidence="8" id="KW-0812">Transmembrane</keyword>
<evidence type="ECO:0000256" key="2">
    <source>
        <dbReference type="ARBA" id="ARBA00009085"/>
    </source>
</evidence>